<evidence type="ECO:0000313" key="2">
    <source>
        <dbReference type="Proteomes" id="UP000499080"/>
    </source>
</evidence>
<sequence>MRITVRECRSQYSTVFGISGEFHQNFLESEQRSASISSDSRGSTILSADGICTGTESPRPEKPVDVWCKKKAEAGRKYLHVGNYPP</sequence>
<organism evidence="1 2">
    <name type="scientific">Araneus ventricosus</name>
    <name type="common">Orbweaver spider</name>
    <name type="synonym">Epeira ventricosa</name>
    <dbReference type="NCBI Taxonomy" id="182803"/>
    <lineage>
        <taxon>Eukaryota</taxon>
        <taxon>Metazoa</taxon>
        <taxon>Ecdysozoa</taxon>
        <taxon>Arthropoda</taxon>
        <taxon>Chelicerata</taxon>
        <taxon>Arachnida</taxon>
        <taxon>Araneae</taxon>
        <taxon>Araneomorphae</taxon>
        <taxon>Entelegynae</taxon>
        <taxon>Araneoidea</taxon>
        <taxon>Araneidae</taxon>
        <taxon>Araneus</taxon>
    </lineage>
</organism>
<reference evidence="1 2" key="1">
    <citation type="journal article" date="2019" name="Sci. Rep.">
        <title>Orb-weaving spider Araneus ventricosus genome elucidates the spidroin gene catalogue.</title>
        <authorList>
            <person name="Kono N."/>
            <person name="Nakamura H."/>
            <person name="Ohtoshi R."/>
            <person name="Moran D.A.P."/>
            <person name="Shinohara A."/>
            <person name="Yoshida Y."/>
            <person name="Fujiwara M."/>
            <person name="Mori M."/>
            <person name="Tomita M."/>
            <person name="Arakawa K."/>
        </authorList>
    </citation>
    <scope>NUCLEOTIDE SEQUENCE [LARGE SCALE GENOMIC DNA]</scope>
</reference>
<gene>
    <name evidence="1" type="ORF">AVEN_216361_1</name>
</gene>
<comment type="caution">
    <text evidence="1">The sequence shown here is derived from an EMBL/GenBank/DDBJ whole genome shotgun (WGS) entry which is preliminary data.</text>
</comment>
<dbReference type="AlphaFoldDB" id="A0A4Y2GY24"/>
<protein>
    <submittedName>
        <fullName evidence="1">Uncharacterized protein</fullName>
    </submittedName>
</protein>
<evidence type="ECO:0000313" key="1">
    <source>
        <dbReference type="EMBL" id="GBM57616.1"/>
    </source>
</evidence>
<accession>A0A4Y2GY24</accession>
<name>A0A4Y2GY24_ARAVE</name>
<proteinExistence type="predicted"/>
<dbReference type="EMBL" id="BGPR01001600">
    <property type="protein sequence ID" value="GBM57616.1"/>
    <property type="molecule type" value="Genomic_DNA"/>
</dbReference>
<keyword evidence="2" id="KW-1185">Reference proteome</keyword>
<dbReference type="Proteomes" id="UP000499080">
    <property type="component" value="Unassembled WGS sequence"/>
</dbReference>